<gene>
    <name evidence="1" type="ORF">BpHYR1_030296</name>
</gene>
<comment type="caution">
    <text evidence="1">The sequence shown here is derived from an EMBL/GenBank/DDBJ whole genome shotgun (WGS) entry which is preliminary data.</text>
</comment>
<keyword evidence="2" id="KW-1185">Reference proteome</keyword>
<evidence type="ECO:0000313" key="1">
    <source>
        <dbReference type="EMBL" id="RNA00459.1"/>
    </source>
</evidence>
<dbReference type="AlphaFoldDB" id="A0A3M7PN98"/>
<name>A0A3M7PN98_BRAPC</name>
<reference evidence="1 2" key="1">
    <citation type="journal article" date="2018" name="Sci. Rep.">
        <title>Genomic signatures of local adaptation to the degree of environmental predictability in rotifers.</title>
        <authorList>
            <person name="Franch-Gras L."/>
            <person name="Hahn C."/>
            <person name="Garcia-Roger E.M."/>
            <person name="Carmona M.J."/>
            <person name="Serra M."/>
            <person name="Gomez A."/>
        </authorList>
    </citation>
    <scope>NUCLEOTIDE SEQUENCE [LARGE SCALE GENOMIC DNA]</scope>
    <source>
        <strain evidence="1">HYR1</strain>
    </source>
</reference>
<organism evidence="1 2">
    <name type="scientific">Brachionus plicatilis</name>
    <name type="common">Marine rotifer</name>
    <name type="synonym">Brachionus muelleri</name>
    <dbReference type="NCBI Taxonomy" id="10195"/>
    <lineage>
        <taxon>Eukaryota</taxon>
        <taxon>Metazoa</taxon>
        <taxon>Spiralia</taxon>
        <taxon>Gnathifera</taxon>
        <taxon>Rotifera</taxon>
        <taxon>Eurotatoria</taxon>
        <taxon>Monogononta</taxon>
        <taxon>Pseudotrocha</taxon>
        <taxon>Ploima</taxon>
        <taxon>Brachionidae</taxon>
        <taxon>Brachionus</taxon>
    </lineage>
</organism>
<proteinExistence type="predicted"/>
<protein>
    <submittedName>
        <fullName evidence="1">Uncharacterized protein</fullName>
    </submittedName>
</protein>
<sequence>MSKTFDNSMLKAVDYGMINDLKNWSLTLCDNLGPINIYMIEFTPIKKHESFSFLFSQPAQLIFIKQAIKLA</sequence>
<dbReference type="Proteomes" id="UP000276133">
    <property type="component" value="Unassembled WGS sequence"/>
</dbReference>
<accession>A0A3M7PN98</accession>
<evidence type="ECO:0000313" key="2">
    <source>
        <dbReference type="Proteomes" id="UP000276133"/>
    </source>
</evidence>
<dbReference type="EMBL" id="REGN01009740">
    <property type="protein sequence ID" value="RNA00459.1"/>
    <property type="molecule type" value="Genomic_DNA"/>
</dbReference>